<dbReference type="InterPro" id="IPR036291">
    <property type="entry name" value="NAD(P)-bd_dom_sf"/>
</dbReference>
<evidence type="ECO:0000256" key="1">
    <source>
        <dbReference type="ARBA" id="ARBA00023002"/>
    </source>
</evidence>
<dbReference type="STRING" id="595434.RISK_003180"/>
<dbReference type="Gene3D" id="3.40.50.720">
    <property type="entry name" value="NAD(P)-binding Rossmann-like Domain"/>
    <property type="match status" value="1"/>
</dbReference>
<reference evidence="5" key="1">
    <citation type="submission" date="2015-05" db="EMBL/GenBank/DDBJ databases">
        <title>Permanent draft genome of Rhodopirellula islandicus K833.</title>
        <authorList>
            <person name="Kizina J."/>
            <person name="Richter M."/>
            <person name="Glockner F.O."/>
            <person name="Harder J."/>
        </authorList>
    </citation>
    <scope>NUCLEOTIDE SEQUENCE [LARGE SCALE GENOMIC DNA]</scope>
    <source>
        <strain evidence="5">K833</strain>
    </source>
</reference>
<keyword evidence="6" id="KW-1185">Reference proteome</keyword>
<feature type="chain" id="PRO_5005248093" evidence="2">
    <location>
        <begin position="22"/>
        <end position="393"/>
    </location>
</feature>
<dbReference type="PANTHER" id="PTHR43818:SF11">
    <property type="entry name" value="BCDNA.GH03377"/>
    <property type="match status" value="1"/>
</dbReference>
<proteinExistence type="predicted"/>
<evidence type="ECO:0000259" key="4">
    <source>
        <dbReference type="Pfam" id="PF02894"/>
    </source>
</evidence>
<dbReference type="RefSeq" id="WP_047814704.1">
    <property type="nucleotide sequence ID" value="NZ_LECT01000025.1"/>
</dbReference>
<dbReference type="GO" id="GO:0000166">
    <property type="term" value="F:nucleotide binding"/>
    <property type="evidence" value="ECO:0007669"/>
    <property type="project" value="InterPro"/>
</dbReference>
<feature type="domain" description="Gfo/Idh/MocA-like oxidoreductase N-terminal" evidence="3">
    <location>
        <begin position="47"/>
        <end position="151"/>
    </location>
</feature>
<comment type="caution">
    <text evidence="5">The sequence shown here is derived from an EMBL/GenBank/DDBJ whole genome shotgun (WGS) entry which is preliminary data.</text>
</comment>
<evidence type="ECO:0000313" key="6">
    <source>
        <dbReference type="Proteomes" id="UP000036367"/>
    </source>
</evidence>
<protein>
    <submittedName>
        <fullName evidence="5">Myo-inositol 2-dehydrogenase</fullName>
        <ecNumber evidence="5">1.1.1.18</ecNumber>
    </submittedName>
</protein>
<dbReference type="InterPro" id="IPR000683">
    <property type="entry name" value="Gfo/Idh/MocA-like_OxRdtase_N"/>
</dbReference>
<sequence length="393" mass="42606">MQRRHFLAATAAASLATPALAQANSDTLKAVAIGHTGRGDFGHGLDSIWQRLPETQLVAIADANPDGLKKAQKRLNVERGFADYREMLDEIRPDIVAVCPRHADQHHDMALAAIQSGARGVYLEKPFVPTPAEADSLIAACQQHNAKIAIAHRNRYHPTLPIVRELIEAGEIGRLLEIRGRGKSDHRGGVEDLWVLGTHVLNLTHFLAGDPVSCSASLMQDGRLVEPSDVREGREGLGLMAGNAVHARYQMNNGIVATFDSIASDGTENAGFGLRLIGSKGTIAIHIDKSPLAYLLPGNPFRTPTEPGAWIPITAAGIGQPEPREDLRQMVEHHGFPARDLVAAIREDREPLCNASQGRTTVEMVCAALESHRQNGAVVQLPLKHRDNPLSRF</sequence>
<gene>
    <name evidence="5" type="ORF">RISK_003180</name>
</gene>
<dbReference type="OrthoDB" id="9776544at2"/>
<dbReference type="EMBL" id="LECT01000025">
    <property type="protein sequence ID" value="KLU04912.1"/>
    <property type="molecule type" value="Genomic_DNA"/>
</dbReference>
<dbReference type="Gene3D" id="3.30.360.10">
    <property type="entry name" value="Dihydrodipicolinate Reductase, domain 2"/>
    <property type="match status" value="1"/>
</dbReference>
<accession>A0A0J1BEA9</accession>
<dbReference type="GO" id="GO:0050112">
    <property type="term" value="F:inositol 2-dehydrogenase (NAD+) activity"/>
    <property type="evidence" value="ECO:0007669"/>
    <property type="project" value="UniProtKB-EC"/>
</dbReference>
<feature type="signal peptide" evidence="2">
    <location>
        <begin position="1"/>
        <end position="21"/>
    </location>
</feature>
<evidence type="ECO:0000256" key="2">
    <source>
        <dbReference type="SAM" id="SignalP"/>
    </source>
</evidence>
<dbReference type="Pfam" id="PF01408">
    <property type="entry name" value="GFO_IDH_MocA"/>
    <property type="match status" value="1"/>
</dbReference>
<dbReference type="Pfam" id="PF02894">
    <property type="entry name" value="GFO_IDH_MocA_C"/>
    <property type="match status" value="1"/>
</dbReference>
<evidence type="ECO:0000313" key="5">
    <source>
        <dbReference type="EMBL" id="KLU04912.1"/>
    </source>
</evidence>
<dbReference type="PANTHER" id="PTHR43818">
    <property type="entry name" value="BCDNA.GH03377"/>
    <property type="match status" value="1"/>
</dbReference>
<organism evidence="5 6">
    <name type="scientific">Rhodopirellula islandica</name>
    <dbReference type="NCBI Taxonomy" id="595434"/>
    <lineage>
        <taxon>Bacteria</taxon>
        <taxon>Pseudomonadati</taxon>
        <taxon>Planctomycetota</taxon>
        <taxon>Planctomycetia</taxon>
        <taxon>Pirellulales</taxon>
        <taxon>Pirellulaceae</taxon>
        <taxon>Rhodopirellula</taxon>
    </lineage>
</organism>
<dbReference type="EC" id="1.1.1.18" evidence="5"/>
<dbReference type="Proteomes" id="UP000036367">
    <property type="component" value="Unassembled WGS sequence"/>
</dbReference>
<name>A0A0J1BEA9_RHOIS</name>
<dbReference type="AlphaFoldDB" id="A0A0J1BEA9"/>
<dbReference type="SUPFAM" id="SSF55347">
    <property type="entry name" value="Glyceraldehyde-3-phosphate dehydrogenase-like, C-terminal domain"/>
    <property type="match status" value="1"/>
</dbReference>
<dbReference type="PATRIC" id="fig|595434.4.peg.3032"/>
<evidence type="ECO:0000259" key="3">
    <source>
        <dbReference type="Pfam" id="PF01408"/>
    </source>
</evidence>
<dbReference type="InterPro" id="IPR004104">
    <property type="entry name" value="Gfo/Idh/MocA-like_OxRdtase_C"/>
</dbReference>
<dbReference type="InterPro" id="IPR050463">
    <property type="entry name" value="Gfo/Idh/MocA_oxidrdct_glycsds"/>
</dbReference>
<dbReference type="SUPFAM" id="SSF51735">
    <property type="entry name" value="NAD(P)-binding Rossmann-fold domains"/>
    <property type="match status" value="1"/>
</dbReference>
<keyword evidence="1 5" id="KW-0560">Oxidoreductase</keyword>
<keyword evidence="2" id="KW-0732">Signal</keyword>
<feature type="domain" description="Gfo/Idh/MocA-like oxidoreductase C-terminal" evidence="4">
    <location>
        <begin position="165"/>
        <end position="379"/>
    </location>
</feature>